<dbReference type="InterPro" id="IPR025960">
    <property type="entry name" value="RVT_N"/>
</dbReference>
<dbReference type="InterPro" id="IPR030931">
    <property type="entry name" value="Group_II_RT_mat"/>
</dbReference>
<gene>
    <name evidence="2" type="primary">ltrA</name>
    <name evidence="2" type="ORF">ITP53_20755</name>
</gene>
<dbReference type="EC" id="2.7.7.49" evidence="2"/>
<dbReference type="PANTHER" id="PTHR34047:SF10">
    <property type="entry name" value="GROUP II INTRON-ASSOCIATED OPEN READING FRAME"/>
    <property type="match status" value="1"/>
</dbReference>
<keyword evidence="2" id="KW-0695">RNA-directed DNA polymerase</keyword>
<dbReference type="PROSITE" id="PS50878">
    <property type="entry name" value="RT_POL"/>
    <property type="match status" value="1"/>
</dbReference>
<dbReference type="PANTHER" id="PTHR34047">
    <property type="entry name" value="NUCLEAR INTRON MATURASE 1, MITOCHONDRIAL-RELATED"/>
    <property type="match status" value="1"/>
</dbReference>
<keyword evidence="3" id="KW-1185">Reference proteome</keyword>
<accession>A0A931EZ93</accession>
<dbReference type="Pfam" id="PF08388">
    <property type="entry name" value="GIIM"/>
    <property type="match status" value="1"/>
</dbReference>
<comment type="caution">
    <text evidence="2">The sequence shown here is derived from an EMBL/GenBank/DDBJ whole genome shotgun (WGS) entry which is preliminary data.</text>
</comment>
<dbReference type="Pfam" id="PF00078">
    <property type="entry name" value="RVT_1"/>
    <property type="match status" value="1"/>
</dbReference>
<dbReference type="GO" id="GO:0003964">
    <property type="term" value="F:RNA-directed DNA polymerase activity"/>
    <property type="evidence" value="ECO:0007669"/>
    <property type="project" value="UniProtKB-KW"/>
</dbReference>
<keyword evidence="2" id="KW-0548">Nucleotidyltransferase</keyword>
<proteinExistence type="predicted"/>
<feature type="domain" description="Reverse transcriptase" evidence="1">
    <location>
        <begin position="100"/>
        <end position="339"/>
    </location>
</feature>
<keyword evidence="2" id="KW-0808">Transferase</keyword>
<dbReference type="EMBL" id="JADOGI010000060">
    <property type="protein sequence ID" value="MBF8188120.1"/>
    <property type="molecule type" value="Genomic_DNA"/>
</dbReference>
<dbReference type="InterPro" id="IPR013597">
    <property type="entry name" value="Mat_intron_G2"/>
</dbReference>
<dbReference type="RefSeq" id="WP_195897077.1">
    <property type="nucleotide sequence ID" value="NZ_JADOGI010000060.1"/>
</dbReference>
<organism evidence="2 3">
    <name type="scientific">Nonomuraea cypriaca</name>
    <dbReference type="NCBI Taxonomy" id="1187855"/>
    <lineage>
        <taxon>Bacteria</taxon>
        <taxon>Bacillati</taxon>
        <taxon>Actinomycetota</taxon>
        <taxon>Actinomycetes</taxon>
        <taxon>Streptosporangiales</taxon>
        <taxon>Streptosporangiaceae</taxon>
        <taxon>Nonomuraea</taxon>
    </lineage>
</organism>
<protein>
    <submittedName>
        <fullName evidence="2">Group II intron reverse transcriptase/maturase</fullName>
        <ecNumber evidence="2">2.7.7.49</ecNumber>
    </submittedName>
</protein>
<evidence type="ECO:0000259" key="1">
    <source>
        <dbReference type="PROSITE" id="PS50878"/>
    </source>
</evidence>
<dbReference type="Pfam" id="PF13655">
    <property type="entry name" value="RVT_N"/>
    <property type="match status" value="1"/>
</dbReference>
<dbReference type="InterPro" id="IPR000477">
    <property type="entry name" value="RT_dom"/>
</dbReference>
<dbReference type="AlphaFoldDB" id="A0A931EZ93"/>
<reference evidence="2" key="1">
    <citation type="submission" date="2020-11" db="EMBL/GenBank/DDBJ databases">
        <title>Whole-genome analyses of Nonomuraea sp. K274.</title>
        <authorList>
            <person name="Veyisoglu A."/>
        </authorList>
    </citation>
    <scope>NUCLEOTIDE SEQUENCE</scope>
    <source>
        <strain evidence="2">K274</strain>
    </source>
</reference>
<dbReference type="SUPFAM" id="SSF56672">
    <property type="entry name" value="DNA/RNA polymerases"/>
    <property type="match status" value="1"/>
</dbReference>
<dbReference type="InterPro" id="IPR043502">
    <property type="entry name" value="DNA/RNA_pol_sf"/>
</dbReference>
<name>A0A931EZ93_9ACTN</name>
<dbReference type="CDD" id="cd01651">
    <property type="entry name" value="RT_G2_intron"/>
    <property type="match status" value="1"/>
</dbReference>
<dbReference type="Proteomes" id="UP000605361">
    <property type="component" value="Unassembled WGS sequence"/>
</dbReference>
<dbReference type="NCBIfam" id="TIGR04416">
    <property type="entry name" value="group_II_RT_mat"/>
    <property type="match status" value="1"/>
</dbReference>
<evidence type="ECO:0000313" key="2">
    <source>
        <dbReference type="EMBL" id="MBF8188120.1"/>
    </source>
</evidence>
<sequence length="587" mass="66342">MGKLDATVVVNGPEGDVLDWGAVDWRQVEDDVWRLRQRIFTASKAGDLKKVRNLQKLLLRSRSNALLSVRRVTEINAGRKTAGVDGRIVLGNWEKAELASWLQHGATAWRPRPVKRVFIPKSGGKRRGLGIPVIADRALQALTAAALEPEWEARFESRSYGFRPGRSCQDAMQAVFVTARGKTCKRLWALDADLAAAFDRIDHSYLLDRLGTFPARGRIEQWLKAGVIDQGRFAPTEQGSPQGGVISPVLMNVVLHGMEEAAGVRYITTGSNAGTARPGSPVLIRYADDALAMCHSREQAEQVKARLAAWLEPRGLVFNEDKTAIVRLDDGVDFLGFSVRRYRGKLLIKPSKAAVKRIKARLTTEMRALRGHNAQMVLMRLNPIIRGWSAYYRHCVSSKVFDALDDHLWKLTYKWAKWTHPHKGKRWIVRRYFGRFVPSRRDRWVFGDRDSGAYLLKFAWTKITRHTLVKGWASPDDPTLTSYWAARRRRGTPPLDPPRLRLLQRQRGRCPLCGQLLLHADREPQHPDEWERWIAAVRTATRHQAIRLDALPGTRGGPAVFSLIHTHCRRRLPDGTGDAPALPQSQS</sequence>
<evidence type="ECO:0000313" key="3">
    <source>
        <dbReference type="Proteomes" id="UP000605361"/>
    </source>
</evidence>
<dbReference type="InterPro" id="IPR051083">
    <property type="entry name" value="GrpII_Intron_Splice-Mob/Def"/>
</dbReference>